<evidence type="ECO:0000259" key="1">
    <source>
        <dbReference type="PROSITE" id="PS50164"/>
    </source>
</evidence>
<dbReference type="Pfam" id="PF01541">
    <property type="entry name" value="GIY-YIG"/>
    <property type="match status" value="1"/>
</dbReference>
<accession>A0A6C0DZE7</accession>
<dbReference type="InterPro" id="IPR000305">
    <property type="entry name" value="GIY-YIG_endonuc"/>
</dbReference>
<name>A0A6C0DZE7_9ZZZZ</name>
<reference evidence="2" key="1">
    <citation type="journal article" date="2020" name="Nature">
        <title>Giant virus diversity and host interactions through global metagenomics.</title>
        <authorList>
            <person name="Schulz F."/>
            <person name="Roux S."/>
            <person name="Paez-Espino D."/>
            <person name="Jungbluth S."/>
            <person name="Walsh D.A."/>
            <person name="Denef V.J."/>
            <person name="McMahon K.D."/>
            <person name="Konstantinidis K.T."/>
            <person name="Eloe-Fadrosh E.A."/>
            <person name="Kyrpides N.C."/>
            <person name="Woyke T."/>
        </authorList>
    </citation>
    <scope>NUCLEOTIDE SEQUENCE</scope>
    <source>
        <strain evidence="2">GVMAG-M-3300023179-103</strain>
    </source>
</reference>
<evidence type="ECO:0000313" key="2">
    <source>
        <dbReference type="EMBL" id="QHT21730.1"/>
    </source>
</evidence>
<dbReference type="SUPFAM" id="SSF82771">
    <property type="entry name" value="GIY-YIG endonuclease"/>
    <property type="match status" value="1"/>
</dbReference>
<dbReference type="AlphaFoldDB" id="A0A6C0DZE7"/>
<dbReference type="Gene3D" id="3.40.1440.10">
    <property type="entry name" value="GIY-YIG endonuclease"/>
    <property type="match status" value="1"/>
</dbReference>
<dbReference type="InterPro" id="IPR035901">
    <property type="entry name" value="GIY-YIG_endonuc_sf"/>
</dbReference>
<proteinExistence type="predicted"/>
<sequence>MSNTHYCYILKNISNNKKIYIGYTTDPKRRIRQHNQELVGGAKYTKYNKEWIMFVIIKGFPNMINALQFEWRLKHPDNKRKKNNKYDSPEKIINGLQEVLQLEKWTNNSTIMTEDINLDIWILEDYYNYLSINKDNIKINIAKLETNNIINFVKFQTNNIV</sequence>
<organism evidence="2">
    <name type="scientific">viral metagenome</name>
    <dbReference type="NCBI Taxonomy" id="1070528"/>
    <lineage>
        <taxon>unclassified sequences</taxon>
        <taxon>metagenomes</taxon>
        <taxon>organismal metagenomes</taxon>
    </lineage>
</organism>
<dbReference type="PANTHER" id="PTHR20208">
    <property type="entry name" value="STRUCTURE-SPECIFIC ENDONUCLEASE SUBUNIT SLX1"/>
    <property type="match status" value="1"/>
</dbReference>
<dbReference type="PROSITE" id="PS50164">
    <property type="entry name" value="GIY_YIG"/>
    <property type="match status" value="1"/>
</dbReference>
<dbReference type="InterPro" id="IPR050381">
    <property type="entry name" value="SLX1_endonuclease"/>
</dbReference>
<dbReference type="EMBL" id="MN739696">
    <property type="protein sequence ID" value="QHT21730.1"/>
    <property type="molecule type" value="Genomic_DNA"/>
</dbReference>
<dbReference type="SMART" id="SM00465">
    <property type="entry name" value="GIYc"/>
    <property type="match status" value="1"/>
</dbReference>
<protein>
    <recommendedName>
        <fullName evidence="1">GIY-YIG domain-containing protein</fullName>
    </recommendedName>
</protein>
<feature type="domain" description="GIY-YIG" evidence="1">
    <location>
        <begin position="3"/>
        <end position="84"/>
    </location>
</feature>